<sequence length="82" mass="9495">MHGMSSFYLCDLTKISTSQTESWTDLQRTIESKVSKVLPQFSPEGLAYQGEFQQIHSPHSRDLRKLRNHKNPTEVQEDDTTK</sequence>
<comment type="caution">
    <text evidence="2">The sequence shown here is derived from an EMBL/GenBank/DDBJ whole genome shotgun (WGS) entry which is preliminary data.</text>
</comment>
<dbReference type="Proteomes" id="UP001187471">
    <property type="component" value="Unassembled WGS sequence"/>
</dbReference>
<organism evidence="2 3">
    <name type="scientific">Escallonia rubra</name>
    <dbReference type="NCBI Taxonomy" id="112253"/>
    <lineage>
        <taxon>Eukaryota</taxon>
        <taxon>Viridiplantae</taxon>
        <taxon>Streptophyta</taxon>
        <taxon>Embryophyta</taxon>
        <taxon>Tracheophyta</taxon>
        <taxon>Spermatophyta</taxon>
        <taxon>Magnoliopsida</taxon>
        <taxon>eudicotyledons</taxon>
        <taxon>Gunneridae</taxon>
        <taxon>Pentapetalae</taxon>
        <taxon>asterids</taxon>
        <taxon>campanulids</taxon>
        <taxon>Escalloniales</taxon>
        <taxon>Escalloniaceae</taxon>
        <taxon>Escallonia</taxon>
    </lineage>
</organism>
<evidence type="ECO:0000313" key="3">
    <source>
        <dbReference type="Proteomes" id="UP001187471"/>
    </source>
</evidence>
<reference evidence="2" key="1">
    <citation type="submission" date="2022-12" db="EMBL/GenBank/DDBJ databases">
        <title>Draft genome assemblies for two species of Escallonia (Escalloniales).</title>
        <authorList>
            <person name="Chanderbali A."/>
            <person name="Dervinis C."/>
            <person name="Anghel I."/>
            <person name="Soltis D."/>
            <person name="Soltis P."/>
            <person name="Zapata F."/>
        </authorList>
    </citation>
    <scope>NUCLEOTIDE SEQUENCE</scope>
    <source>
        <strain evidence="2">UCBG92.1500</strain>
        <tissue evidence="2">Leaf</tissue>
    </source>
</reference>
<protein>
    <submittedName>
        <fullName evidence="2">Uncharacterized protein</fullName>
    </submittedName>
</protein>
<dbReference type="EMBL" id="JAVXUO010001538">
    <property type="protein sequence ID" value="KAK2981367.1"/>
    <property type="molecule type" value="Genomic_DNA"/>
</dbReference>
<gene>
    <name evidence="2" type="ORF">RJ640_003327</name>
</gene>
<proteinExistence type="predicted"/>
<dbReference type="AlphaFoldDB" id="A0AA88R3A4"/>
<feature type="region of interest" description="Disordered" evidence="1">
    <location>
        <begin position="56"/>
        <end position="82"/>
    </location>
</feature>
<evidence type="ECO:0000313" key="2">
    <source>
        <dbReference type="EMBL" id="KAK2981367.1"/>
    </source>
</evidence>
<keyword evidence="3" id="KW-1185">Reference proteome</keyword>
<name>A0AA88R3A4_9ASTE</name>
<evidence type="ECO:0000256" key="1">
    <source>
        <dbReference type="SAM" id="MobiDB-lite"/>
    </source>
</evidence>
<accession>A0AA88R3A4</accession>